<sequence length="203" mass="22486">MSSDSELCVYMARLSMPKLICSSQVVQVKAEVLCHLQEAEALHPVCSLPRVSACVLQLSRSIEPPTGRLHSPFIRQAPRTRRRLQRVPEMGDAEMRGAALSQEVVNALLLSLVEDRVENPLFNFRFWDAQLPPLSQTSTCWGLRSKVIVSVYSLPQDRDASLTDMAANAPLHRPGAYGGKETWCPSCHNAKLPAEIVAPFIPI</sequence>
<accession>A0A3N0YF29</accession>
<organism evidence="1 2">
    <name type="scientific">Anabarilius grahami</name>
    <name type="common">Kanglang fish</name>
    <name type="synonym">Barilius grahami</name>
    <dbReference type="NCBI Taxonomy" id="495550"/>
    <lineage>
        <taxon>Eukaryota</taxon>
        <taxon>Metazoa</taxon>
        <taxon>Chordata</taxon>
        <taxon>Craniata</taxon>
        <taxon>Vertebrata</taxon>
        <taxon>Euteleostomi</taxon>
        <taxon>Actinopterygii</taxon>
        <taxon>Neopterygii</taxon>
        <taxon>Teleostei</taxon>
        <taxon>Ostariophysi</taxon>
        <taxon>Cypriniformes</taxon>
        <taxon>Xenocyprididae</taxon>
        <taxon>Xenocypridinae</taxon>
        <taxon>Xenocypridinae incertae sedis</taxon>
        <taxon>Anabarilius</taxon>
    </lineage>
</organism>
<reference evidence="1 2" key="1">
    <citation type="submission" date="2018-10" db="EMBL/GenBank/DDBJ databases">
        <title>Genome assembly for a Yunnan-Guizhou Plateau 3E fish, Anabarilius grahami (Regan), and its evolutionary and genetic applications.</title>
        <authorList>
            <person name="Jiang W."/>
        </authorList>
    </citation>
    <scope>NUCLEOTIDE SEQUENCE [LARGE SCALE GENOMIC DNA]</scope>
    <source>
        <strain evidence="1">AG-KIZ</strain>
        <tissue evidence="1">Muscle</tissue>
    </source>
</reference>
<dbReference type="EMBL" id="RJVU01044332">
    <property type="protein sequence ID" value="ROL44793.1"/>
    <property type="molecule type" value="Genomic_DNA"/>
</dbReference>
<comment type="caution">
    <text evidence="1">The sequence shown here is derived from an EMBL/GenBank/DDBJ whole genome shotgun (WGS) entry which is preliminary data.</text>
</comment>
<protein>
    <submittedName>
        <fullName evidence="1">Uncharacterized protein</fullName>
    </submittedName>
</protein>
<gene>
    <name evidence="1" type="ORF">DPX16_6705</name>
</gene>
<dbReference type="Proteomes" id="UP000281406">
    <property type="component" value="Unassembled WGS sequence"/>
</dbReference>
<evidence type="ECO:0000313" key="2">
    <source>
        <dbReference type="Proteomes" id="UP000281406"/>
    </source>
</evidence>
<proteinExistence type="predicted"/>
<dbReference type="AlphaFoldDB" id="A0A3N0YF29"/>
<keyword evidence="2" id="KW-1185">Reference proteome</keyword>
<evidence type="ECO:0000313" key="1">
    <source>
        <dbReference type="EMBL" id="ROL44793.1"/>
    </source>
</evidence>
<name>A0A3N0YF29_ANAGA</name>